<feature type="transmembrane region" description="Helical" evidence="7">
    <location>
        <begin position="588"/>
        <end position="606"/>
    </location>
</feature>
<evidence type="ECO:0000256" key="4">
    <source>
        <dbReference type="ARBA" id="ARBA00022692"/>
    </source>
</evidence>
<dbReference type="GO" id="GO:0022857">
    <property type="term" value="F:transmembrane transporter activity"/>
    <property type="evidence" value="ECO:0007669"/>
    <property type="project" value="TreeGrafter"/>
</dbReference>
<evidence type="ECO:0000259" key="8">
    <source>
        <dbReference type="Pfam" id="PF06808"/>
    </source>
</evidence>
<feature type="transmembrane region" description="Helical" evidence="7">
    <location>
        <begin position="459"/>
        <end position="485"/>
    </location>
</feature>
<feature type="transmembrane region" description="Helical" evidence="7">
    <location>
        <begin position="552"/>
        <end position="576"/>
    </location>
</feature>
<dbReference type="InterPro" id="IPR004681">
    <property type="entry name" value="TRAP_DctM"/>
</dbReference>
<feature type="transmembrane region" description="Helical" evidence="7">
    <location>
        <begin position="144"/>
        <end position="166"/>
    </location>
</feature>
<evidence type="ECO:0000256" key="3">
    <source>
        <dbReference type="ARBA" id="ARBA00022519"/>
    </source>
</evidence>
<reference evidence="9 10" key="1">
    <citation type="submission" date="2020-09" db="EMBL/GenBank/DDBJ databases">
        <title>Characterization of Treponema spp. from bovine digital dermatitis in Korea.</title>
        <authorList>
            <person name="Espiritu H.M."/>
            <person name="Cho Y.I."/>
            <person name="Mamuad L."/>
        </authorList>
    </citation>
    <scope>NUCLEOTIDE SEQUENCE [LARGE SCALE GENOMIC DNA]</scope>
    <source>
        <strain evidence="9 10">KS1</strain>
    </source>
</reference>
<keyword evidence="5 7" id="KW-1133">Transmembrane helix</keyword>
<dbReference type="AlphaFoldDB" id="A0A7S7AWK7"/>
<feature type="domain" description="TRAP C4-dicarboxylate transport system permease DctM subunit" evidence="8">
    <location>
        <begin position="203"/>
        <end position="608"/>
    </location>
</feature>
<dbReference type="RefSeq" id="WP_194076910.1">
    <property type="nucleotide sequence ID" value="NZ_CP061839.1"/>
</dbReference>
<comment type="subcellular location">
    <subcellularLocation>
        <location evidence="1">Cell inner membrane</location>
        <topology evidence="1">Multi-pass membrane protein</topology>
    </subcellularLocation>
</comment>
<feature type="transmembrane region" description="Helical" evidence="7">
    <location>
        <begin position="78"/>
        <end position="99"/>
    </location>
</feature>
<feature type="transmembrane region" description="Helical" evidence="7">
    <location>
        <begin position="178"/>
        <end position="202"/>
    </location>
</feature>
<keyword evidence="3" id="KW-0997">Cell inner membrane</keyword>
<keyword evidence="4 7" id="KW-0812">Transmembrane</keyword>
<accession>A0A7S7AWK7</accession>
<evidence type="ECO:0000256" key="1">
    <source>
        <dbReference type="ARBA" id="ARBA00004429"/>
    </source>
</evidence>
<keyword evidence="6 7" id="KW-0472">Membrane</keyword>
<feature type="transmembrane region" description="Helical" evidence="7">
    <location>
        <begin position="209"/>
        <end position="227"/>
    </location>
</feature>
<evidence type="ECO:0000313" key="9">
    <source>
        <dbReference type="EMBL" id="QOW61415.1"/>
    </source>
</evidence>
<dbReference type="Proteomes" id="UP000593915">
    <property type="component" value="Chromosome"/>
</dbReference>
<feature type="transmembrane region" description="Helical" evidence="7">
    <location>
        <begin position="39"/>
        <end position="58"/>
    </location>
</feature>
<evidence type="ECO:0000256" key="7">
    <source>
        <dbReference type="SAM" id="Phobius"/>
    </source>
</evidence>
<feature type="transmembrane region" description="Helical" evidence="7">
    <location>
        <begin position="422"/>
        <end position="447"/>
    </location>
</feature>
<keyword evidence="2" id="KW-1003">Cell membrane</keyword>
<dbReference type="InterPro" id="IPR010656">
    <property type="entry name" value="DctM"/>
</dbReference>
<feature type="transmembrane region" description="Helical" evidence="7">
    <location>
        <begin position="111"/>
        <end position="132"/>
    </location>
</feature>
<dbReference type="NCBIfam" id="TIGR00786">
    <property type="entry name" value="dctM"/>
    <property type="match status" value="1"/>
</dbReference>
<evidence type="ECO:0000256" key="6">
    <source>
        <dbReference type="ARBA" id="ARBA00023136"/>
    </source>
</evidence>
<proteinExistence type="predicted"/>
<feature type="transmembrane region" description="Helical" evidence="7">
    <location>
        <begin position="331"/>
        <end position="352"/>
    </location>
</feature>
<dbReference type="Pfam" id="PF06808">
    <property type="entry name" value="DctM"/>
    <property type="match status" value="1"/>
</dbReference>
<feature type="transmembrane region" description="Helical" evidence="7">
    <location>
        <begin position="247"/>
        <end position="265"/>
    </location>
</feature>
<sequence length="612" mass="66140">MKKAVNILILIITAVLIWLPFIIHIITGLGITVLGPERLTVQLIFVFACLAGIITTACKKQLNIEVLTSIFRENTKRIILQIISAVNIAVLTSLFFSVFPNYSQIAENDSVFYIPTKLFFSALPVMYAAILFMEVKRAKNAVAIILGLITGFILSTGSVISLLDLIFGKFTDITSWKIYSLLNSVFGFILSASSTLLIPIVLFFSVSALFGMPLYIVLAGIAYFSFMTTGGYVESIPIETYNILTDTSIAAIPMFTVAGYLLASGSAGKRLLEFVKNSVGQIRGGVVIAAVLVSTFFTTFTGASGVTILALGGILSLILTGSGYSEDDAEALITSSGSIGILLPPSLAVIVYGATNFMTVDIFALFKGAFLPGILLAISMIIIGIIKDKTKKRTAFSKKALWESLKEGIPELVLPVAIGTGYFSGFFSLFETAAFAVIYAFILEVFIRKDFTIKQASHVILESIPTAGGVLVIIGTAKALALFLVYAGVPNMLSEFALQYVSSKYVFLLLLNILLLLVGCIMDLYSAILVVSPLIIPVAESFGVHPVHTGTIFLTNLALGFLTPPIGMNLFIASYTFKKPVTKIIKNILPYLMIQFIILMLITYIPQLSLAF</sequence>
<dbReference type="GO" id="GO:0005886">
    <property type="term" value="C:plasma membrane"/>
    <property type="evidence" value="ECO:0007669"/>
    <property type="project" value="UniProtKB-SubCell"/>
</dbReference>
<feature type="transmembrane region" description="Helical" evidence="7">
    <location>
        <begin position="364"/>
        <end position="386"/>
    </location>
</feature>
<protein>
    <submittedName>
        <fullName evidence="9">TRAP transporter large permease subunit</fullName>
    </submittedName>
</protein>
<dbReference type="PANTHER" id="PTHR33362">
    <property type="entry name" value="SIALIC ACID TRAP TRANSPORTER PERMEASE PROTEIN SIAT-RELATED"/>
    <property type="match status" value="1"/>
</dbReference>
<organism evidence="9 10">
    <name type="scientific">Treponema pedis</name>
    <dbReference type="NCBI Taxonomy" id="409322"/>
    <lineage>
        <taxon>Bacteria</taxon>
        <taxon>Pseudomonadati</taxon>
        <taxon>Spirochaetota</taxon>
        <taxon>Spirochaetia</taxon>
        <taxon>Spirochaetales</taxon>
        <taxon>Treponemataceae</taxon>
        <taxon>Treponema</taxon>
    </lineage>
</organism>
<dbReference type="EMBL" id="CP061839">
    <property type="protein sequence ID" value="QOW61415.1"/>
    <property type="molecule type" value="Genomic_DNA"/>
</dbReference>
<feature type="transmembrane region" description="Helical" evidence="7">
    <location>
        <begin position="7"/>
        <end position="33"/>
    </location>
</feature>
<evidence type="ECO:0000256" key="2">
    <source>
        <dbReference type="ARBA" id="ARBA00022475"/>
    </source>
</evidence>
<name>A0A7S7AWK7_9SPIR</name>
<feature type="transmembrane region" description="Helical" evidence="7">
    <location>
        <begin position="505"/>
        <end position="531"/>
    </location>
</feature>
<evidence type="ECO:0000256" key="5">
    <source>
        <dbReference type="ARBA" id="ARBA00022989"/>
    </source>
</evidence>
<feature type="transmembrane region" description="Helical" evidence="7">
    <location>
        <begin position="286"/>
        <end position="319"/>
    </location>
</feature>
<evidence type="ECO:0000313" key="10">
    <source>
        <dbReference type="Proteomes" id="UP000593915"/>
    </source>
</evidence>
<gene>
    <name evidence="9" type="ORF">IFE08_03230</name>
</gene>